<dbReference type="InterPro" id="IPR051783">
    <property type="entry name" value="NAD(P)-dependent_oxidoreduct"/>
</dbReference>
<evidence type="ECO:0000313" key="3">
    <source>
        <dbReference type="Proteomes" id="UP001209083"/>
    </source>
</evidence>
<organism evidence="2 3">
    <name type="scientific">Saxibacter everestensis</name>
    <dbReference type="NCBI Taxonomy" id="2909229"/>
    <lineage>
        <taxon>Bacteria</taxon>
        <taxon>Bacillati</taxon>
        <taxon>Actinomycetota</taxon>
        <taxon>Actinomycetes</taxon>
        <taxon>Micrococcales</taxon>
        <taxon>Brevibacteriaceae</taxon>
        <taxon>Saxibacter</taxon>
    </lineage>
</organism>
<evidence type="ECO:0000259" key="1">
    <source>
        <dbReference type="Pfam" id="PF01370"/>
    </source>
</evidence>
<dbReference type="InterPro" id="IPR036291">
    <property type="entry name" value="NAD(P)-bd_dom_sf"/>
</dbReference>
<dbReference type="InterPro" id="IPR001509">
    <property type="entry name" value="Epimerase_deHydtase"/>
</dbReference>
<dbReference type="Pfam" id="PF01370">
    <property type="entry name" value="Epimerase"/>
    <property type="match status" value="1"/>
</dbReference>
<dbReference type="SUPFAM" id="SSF51735">
    <property type="entry name" value="NAD(P)-binding Rossmann-fold domains"/>
    <property type="match status" value="1"/>
</dbReference>
<sequence>MTGGSGFVGSAIVRQLTTDGNWRIRLLARGRADDPQASGKLDDPQVSQVVGDLDDEVSLHQACAGVDSVIHAASYLGPDAELAERTNHCGTRRLLAACAAAGVGSVIYLSTTSVYGSGPHRGAGENEAPVSAESAVSRSKAKAERLVLGLGGTVLRAGLTYGAGDRWCLPGLVELTRGIGGLVDGGRALSSIIDVDHLGYLAARLAGSMSGVPEVLHAAYLEPRTIREIVARLETDLDLGLPRGDLRYPVALPLARRAGFTPHQLDLVSTDHFYDVSALNSRLGLAGCGEFSGHGFSLSPTALSWYREVLP</sequence>
<dbReference type="PANTHER" id="PTHR48079">
    <property type="entry name" value="PROTEIN YEEZ"/>
    <property type="match status" value="1"/>
</dbReference>
<dbReference type="RefSeq" id="WP_349639006.1">
    <property type="nucleotide sequence ID" value="NZ_CP090958.1"/>
</dbReference>
<accession>A0ABY8QTE3</accession>
<protein>
    <submittedName>
        <fullName evidence="2">NAD-dependent epimerase/dehydratase family protein</fullName>
    </submittedName>
</protein>
<gene>
    <name evidence="2" type="ORF">LWF01_00125</name>
</gene>
<keyword evidence="3" id="KW-1185">Reference proteome</keyword>
<dbReference type="Gene3D" id="3.40.50.720">
    <property type="entry name" value="NAD(P)-binding Rossmann-like Domain"/>
    <property type="match status" value="1"/>
</dbReference>
<feature type="domain" description="NAD-dependent epimerase/dehydratase" evidence="1">
    <location>
        <begin position="1"/>
        <end position="164"/>
    </location>
</feature>
<evidence type="ECO:0000313" key="2">
    <source>
        <dbReference type="EMBL" id="WGW12207.1"/>
    </source>
</evidence>
<proteinExistence type="predicted"/>
<name>A0ABY8QTE3_9MICO</name>
<dbReference type="PANTHER" id="PTHR48079:SF6">
    <property type="entry name" value="NAD(P)-BINDING DOMAIN-CONTAINING PROTEIN-RELATED"/>
    <property type="match status" value="1"/>
</dbReference>
<reference evidence="2 3" key="1">
    <citation type="submission" date="2023-05" db="EMBL/GenBank/DDBJ databases">
        <title>Lithophilousrod everest ZFBP1038 complete genpme.</title>
        <authorList>
            <person name="Tian M."/>
        </authorList>
    </citation>
    <scope>NUCLEOTIDE SEQUENCE [LARGE SCALE GENOMIC DNA]</scope>
    <source>
        <strain evidence="2 3">ZFBP1038</strain>
    </source>
</reference>
<dbReference type="EMBL" id="CP090958">
    <property type="protein sequence ID" value="WGW12207.1"/>
    <property type="molecule type" value="Genomic_DNA"/>
</dbReference>
<dbReference type="Proteomes" id="UP001209083">
    <property type="component" value="Chromosome"/>
</dbReference>